<evidence type="ECO:0000313" key="3">
    <source>
        <dbReference type="EMBL" id="ULN53464.1"/>
    </source>
</evidence>
<evidence type="ECO:0000313" key="4">
    <source>
        <dbReference type="Proteomes" id="UP001055200"/>
    </source>
</evidence>
<reference evidence="3" key="1">
    <citation type="submission" date="2022-08" db="EMBL/GenBank/DDBJ databases">
        <title>Complete genome sequence of 14 non-tuberculosis mycobacteria type-strains.</title>
        <authorList>
            <person name="Igarashi Y."/>
            <person name="Osugi A."/>
            <person name="Mitarai S."/>
        </authorList>
    </citation>
    <scope>NUCLEOTIDE SEQUENCE</scope>
    <source>
        <strain evidence="3">DSM 45575</strain>
    </source>
</reference>
<organism evidence="3 4">
    <name type="scientific">Mycolicibacillus parakoreensis</name>
    <dbReference type="NCBI Taxonomy" id="1069221"/>
    <lineage>
        <taxon>Bacteria</taxon>
        <taxon>Bacillati</taxon>
        <taxon>Actinomycetota</taxon>
        <taxon>Actinomycetes</taxon>
        <taxon>Mycobacteriales</taxon>
        <taxon>Mycobacteriaceae</taxon>
        <taxon>Mycolicibacillus</taxon>
    </lineage>
</organism>
<dbReference type="Gene3D" id="3.90.1210.10">
    <property type="entry name" value="Antifreeze-like/N-acetylneuraminic acid synthase C-terminal domain"/>
    <property type="match status" value="1"/>
</dbReference>
<keyword evidence="1" id="KW-1133">Transmembrane helix</keyword>
<feature type="transmembrane region" description="Helical" evidence="1">
    <location>
        <begin position="188"/>
        <end position="212"/>
    </location>
</feature>
<accession>A0ABY3U2R7</accession>
<dbReference type="RefSeq" id="WP_240171715.1">
    <property type="nucleotide sequence ID" value="NZ_CP092365.1"/>
</dbReference>
<keyword evidence="4" id="KW-1185">Reference proteome</keyword>
<evidence type="ECO:0000259" key="2">
    <source>
        <dbReference type="SMART" id="SM00858"/>
    </source>
</evidence>
<keyword evidence="1" id="KW-0472">Membrane</keyword>
<dbReference type="CDD" id="cd11614">
    <property type="entry name" value="SAF_CpaB_FlgA_like"/>
    <property type="match status" value="1"/>
</dbReference>
<dbReference type="Pfam" id="PF08666">
    <property type="entry name" value="SAF"/>
    <property type="match status" value="1"/>
</dbReference>
<name>A0ABY3U2R7_9MYCO</name>
<dbReference type="InterPro" id="IPR013974">
    <property type="entry name" value="SAF"/>
</dbReference>
<evidence type="ECO:0000256" key="1">
    <source>
        <dbReference type="SAM" id="Phobius"/>
    </source>
</evidence>
<gene>
    <name evidence="3" type="ORF">MIU77_03730</name>
</gene>
<dbReference type="EMBL" id="CP092365">
    <property type="protein sequence ID" value="ULN53464.1"/>
    <property type="molecule type" value="Genomic_DNA"/>
</dbReference>
<dbReference type="SMART" id="SM00858">
    <property type="entry name" value="SAF"/>
    <property type="match status" value="1"/>
</dbReference>
<feature type="domain" description="SAF" evidence="2">
    <location>
        <begin position="53"/>
        <end position="115"/>
    </location>
</feature>
<proteinExistence type="predicted"/>
<protein>
    <submittedName>
        <fullName evidence="3">SAF domain-containing protein</fullName>
    </submittedName>
</protein>
<dbReference type="Proteomes" id="UP001055200">
    <property type="component" value="Chromosome"/>
</dbReference>
<keyword evidence="1" id="KW-0812">Transmembrane</keyword>
<sequence>MADSLNPTALSRLGALARPDWSRTVRARRVTAAALVMLAGVAALRPDPDGERVTVVVTGRDLRPGVTLTTDDIDTQTWSSTRVPDGAQTDPAAVAGATLAGPARRGEILTDVRLVGSRLAVAAAGPQARMVAIHPADPAVIALLRPGDVVDVLAATESQTTPTVLAGDAVVVSVSTAETRHGGDDDRVVLVALPAAAATTVAAAALAAPVALTLH</sequence>